<dbReference type="Pfam" id="PF02517">
    <property type="entry name" value="Rce1-like"/>
    <property type="match status" value="1"/>
</dbReference>
<evidence type="ECO:0000259" key="3">
    <source>
        <dbReference type="Pfam" id="PF02517"/>
    </source>
</evidence>
<dbReference type="PANTHER" id="PTHR36435:SF1">
    <property type="entry name" value="CAAX AMINO TERMINAL PROTEASE FAMILY PROTEIN"/>
    <property type="match status" value="1"/>
</dbReference>
<feature type="transmembrane region" description="Helical" evidence="2">
    <location>
        <begin position="208"/>
        <end position="229"/>
    </location>
</feature>
<feature type="transmembrane region" description="Helical" evidence="2">
    <location>
        <begin position="186"/>
        <end position="202"/>
    </location>
</feature>
<dbReference type="EMBL" id="JARPYI010000007">
    <property type="protein sequence ID" value="MDT2600666.1"/>
    <property type="molecule type" value="Genomic_DNA"/>
</dbReference>
<feature type="domain" description="CAAX prenyl protease 2/Lysostaphin resistance protein A-like" evidence="3">
    <location>
        <begin position="101"/>
        <end position="199"/>
    </location>
</feature>
<protein>
    <submittedName>
        <fullName evidence="4">CPBP family intramembrane metalloprotease</fullName>
    </submittedName>
</protein>
<keyword evidence="2" id="KW-0812">Transmembrane</keyword>
<proteinExistence type="inferred from homology"/>
<gene>
    <name evidence="4" type="ORF">P7D85_12835</name>
</gene>
<feature type="transmembrane region" description="Helical" evidence="2">
    <location>
        <begin position="159"/>
        <end position="179"/>
    </location>
</feature>
<keyword evidence="4" id="KW-0482">Metalloprotease</keyword>
<keyword evidence="4" id="KW-0378">Hydrolase</keyword>
<comment type="caution">
    <text evidence="4">The sequence shown here is derived from an EMBL/GenBank/DDBJ whole genome shotgun (WGS) entry which is preliminary data.</text>
</comment>
<comment type="similarity">
    <text evidence="1">Belongs to the UPF0177 family.</text>
</comment>
<name>A0ABU3F165_9ENTE</name>
<evidence type="ECO:0000256" key="1">
    <source>
        <dbReference type="ARBA" id="ARBA00009067"/>
    </source>
</evidence>
<feature type="transmembrane region" description="Helical" evidence="2">
    <location>
        <begin position="76"/>
        <end position="93"/>
    </location>
</feature>
<feature type="transmembrane region" description="Helical" evidence="2">
    <location>
        <begin position="136"/>
        <end position="153"/>
    </location>
</feature>
<dbReference type="InterPro" id="IPR003675">
    <property type="entry name" value="Rce1/LyrA-like_dom"/>
</dbReference>
<keyword evidence="4" id="KW-0645">Protease</keyword>
<keyword evidence="2" id="KW-1133">Transmembrane helix</keyword>
<feature type="transmembrane region" description="Helical" evidence="2">
    <location>
        <begin position="99"/>
        <end position="115"/>
    </location>
</feature>
<evidence type="ECO:0000313" key="4">
    <source>
        <dbReference type="EMBL" id="MDT2600666.1"/>
    </source>
</evidence>
<feature type="transmembrane region" description="Helical" evidence="2">
    <location>
        <begin position="7"/>
        <end position="29"/>
    </location>
</feature>
<organism evidence="4 5">
    <name type="scientific">Enterococcus hulanensis</name>
    <dbReference type="NCBI Taxonomy" id="2559929"/>
    <lineage>
        <taxon>Bacteria</taxon>
        <taxon>Bacillati</taxon>
        <taxon>Bacillota</taxon>
        <taxon>Bacilli</taxon>
        <taxon>Lactobacillales</taxon>
        <taxon>Enterococcaceae</taxon>
        <taxon>Enterococcus</taxon>
    </lineage>
</organism>
<feature type="transmembrane region" description="Helical" evidence="2">
    <location>
        <begin position="35"/>
        <end position="55"/>
    </location>
</feature>
<dbReference type="PANTHER" id="PTHR36435">
    <property type="entry name" value="SLR1288 PROTEIN"/>
    <property type="match status" value="1"/>
</dbReference>
<keyword evidence="5" id="KW-1185">Reference proteome</keyword>
<accession>A0ABU3F165</accession>
<dbReference type="GO" id="GO:0008237">
    <property type="term" value="F:metallopeptidase activity"/>
    <property type="evidence" value="ECO:0007669"/>
    <property type="project" value="UniProtKB-KW"/>
</dbReference>
<dbReference type="Proteomes" id="UP001252875">
    <property type="component" value="Unassembled WGS sequence"/>
</dbReference>
<keyword evidence="2" id="KW-0472">Membrane</keyword>
<evidence type="ECO:0000313" key="5">
    <source>
        <dbReference type="Proteomes" id="UP001252875"/>
    </source>
</evidence>
<sequence length="240" mass="26552">MNKTHFKLIGVSIALTMVISLFSAVGIAFNLNDNGVILCQITAFLICGAASFLYMKKKDQTLKKFGFKKTSPSKRLIGFMALVVVIQPAVLGINFNLSLLTLSLIFIQMLLVGFVEETFFRGIFFYALRNKTPKSVIAFSSIVFGLLHLASSLNPETAFILVILQIINALLLGIVFSLIYYTNHSIYTVILFHGLFNVFATISNDVSIGKNIVAVILLSICYLLFLIYYGRLHISVSSAN</sequence>
<reference evidence="4 5" key="1">
    <citation type="submission" date="2023-03" db="EMBL/GenBank/DDBJ databases">
        <authorList>
            <person name="Shen W."/>
            <person name="Cai J."/>
        </authorList>
    </citation>
    <scope>NUCLEOTIDE SEQUENCE [LARGE SCALE GENOMIC DNA]</scope>
    <source>
        <strain evidence="4 5">D6-4</strain>
    </source>
</reference>
<evidence type="ECO:0000256" key="2">
    <source>
        <dbReference type="SAM" id="Phobius"/>
    </source>
</evidence>
<dbReference type="RefSeq" id="WP_311822592.1">
    <property type="nucleotide sequence ID" value="NZ_JARPYF010000003.1"/>
</dbReference>
<dbReference type="InterPro" id="IPR052710">
    <property type="entry name" value="CAAX_protease"/>
</dbReference>